<dbReference type="GO" id="GO:0003676">
    <property type="term" value="F:nucleic acid binding"/>
    <property type="evidence" value="ECO:0007669"/>
    <property type="project" value="InterPro"/>
</dbReference>
<dbReference type="Pfam" id="PF00665">
    <property type="entry name" value="rve"/>
    <property type="match status" value="1"/>
</dbReference>
<gene>
    <name evidence="3" type="ORF">G127AT_03935</name>
    <name evidence="4" type="ORF">G127AT_10445</name>
</gene>
<dbReference type="InterPro" id="IPR012337">
    <property type="entry name" value="RNaseH-like_sf"/>
</dbReference>
<name>A0A975FQJ1_9MICO</name>
<evidence type="ECO:0000259" key="2">
    <source>
        <dbReference type="PROSITE" id="PS50994"/>
    </source>
</evidence>
<organism evidence="3 5">
    <name type="scientific">Agromyces archimandritae</name>
    <dbReference type="NCBI Taxonomy" id="2781962"/>
    <lineage>
        <taxon>Bacteria</taxon>
        <taxon>Bacillati</taxon>
        <taxon>Actinomycetota</taxon>
        <taxon>Actinomycetes</taxon>
        <taxon>Micrococcales</taxon>
        <taxon>Microbacteriaceae</taxon>
        <taxon>Agromyces</taxon>
    </lineage>
</organism>
<dbReference type="EMBL" id="CP071696">
    <property type="protein sequence ID" value="QTX06271.1"/>
    <property type="molecule type" value="Genomic_DNA"/>
</dbReference>
<dbReference type="KEGG" id="aarc:G127AT_10445"/>
<evidence type="ECO:0000313" key="5">
    <source>
        <dbReference type="Proteomes" id="UP000671914"/>
    </source>
</evidence>
<dbReference type="KEGG" id="aarc:G127AT_03935"/>
<dbReference type="InterPro" id="IPR050900">
    <property type="entry name" value="Transposase_IS3/IS150/IS904"/>
</dbReference>
<feature type="domain" description="Integrase catalytic" evidence="2">
    <location>
        <begin position="254"/>
        <end position="416"/>
    </location>
</feature>
<dbReference type="InterPro" id="IPR048020">
    <property type="entry name" value="Transpos_IS3"/>
</dbReference>
<feature type="region of interest" description="Disordered" evidence="1">
    <location>
        <begin position="155"/>
        <end position="183"/>
    </location>
</feature>
<evidence type="ECO:0000313" key="4">
    <source>
        <dbReference type="EMBL" id="QTX06271.1"/>
    </source>
</evidence>
<dbReference type="Proteomes" id="UP000671914">
    <property type="component" value="Chromosome"/>
</dbReference>
<keyword evidence="5" id="KW-1185">Reference proteome</keyword>
<dbReference type="Gene3D" id="3.30.420.10">
    <property type="entry name" value="Ribonuclease H-like superfamily/Ribonuclease H"/>
    <property type="match status" value="1"/>
</dbReference>
<dbReference type="PANTHER" id="PTHR46889:SF4">
    <property type="entry name" value="TRANSPOSASE INSO FOR INSERTION SEQUENCE ELEMENT IS911B-RELATED"/>
    <property type="match status" value="1"/>
</dbReference>
<dbReference type="PROSITE" id="PS50994">
    <property type="entry name" value="INTEGRASE"/>
    <property type="match status" value="1"/>
</dbReference>
<dbReference type="PANTHER" id="PTHR46889">
    <property type="entry name" value="TRANSPOSASE INSF FOR INSERTION SEQUENCE IS3B-RELATED"/>
    <property type="match status" value="1"/>
</dbReference>
<dbReference type="AlphaFoldDB" id="A0A975FQJ1"/>
<reference evidence="3" key="1">
    <citation type="submission" date="2021-03" db="EMBL/GenBank/DDBJ databases">
        <title>Agromyces archimandritus sp. nov., isolated from the cockroach Archimandrita tessellata.</title>
        <authorList>
            <person name="Guzman J."/>
            <person name="Ortuzar M."/>
            <person name="Poehlein A."/>
            <person name="Daniel R."/>
            <person name="Trujillo M."/>
            <person name="Vilcinskas A."/>
        </authorList>
    </citation>
    <scope>NUCLEOTIDE SEQUENCE</scope>
    <source>
        <strain evidence="3">G127AT</strain>
    </source>
</reference>
<accession>A0A975FQJ1</accession>
<protein>
    <submittedName>
        <fullName evidence="3">IS3 family transposase</fullName>
    </submittedName>
</protein>
<evidence type="ECO:0000313" key="3">
    <source>
        <dbReference type="EMBL" id="QTX06149.1"/>
    </source>
</evidence>
<dbReference type="GO" id="GO:0015074">
    <property type="term" value="P:DNA integration"/>
    <property type="evidence" value="ECO:0007669"/>
    <property type="project" value="InterPro"/>
</dbReference>
<sequence length="469" mass="51994">MVSAPSNPAGRARRRTFTPAQKLKYLSEYETACETGGGNAFLRGEGLYSSLISEWRKQRDAGLLEGKQPGEAVGRPSREQAEIAALRRQLAKAEQKLATTEMALQIMGKAHALLEQLSESGGHRPDAETPLMDAYRELALAGTPTRDAAALTGVPRASAVRRTGRERRPDREPPLPRPAPANKLDCDERARVLAVLNSDEFVDKPPLQVYAILLEQGQYIGSVSTMYRVLRENTQVRERRRLATHPPRKIPELIATGPGQVYSWDITKLAGPVKGVYYDAYVMIDIFSRYIVGAIVHATEDGILAKEMMLDAFGIHGTPQVVHSDGGPSMTSKTVTTLLSDLGVTKSRSRPHVSNDNPYSEALFKTMKYLPDFPERFSSLTAAREFLDEFVNAYNHHHRHTGIGMHTPADVHYGHADAIDRDRDTALDQARRAHPERFGTRAQTRPKILDRDPAAWINQPPADELQLAA</sequence>
<dbReference type="InterPro" id="IPR036397">
    <property type="entry name" value="RNaseH_sf"/>
</dbReference>
<evidence type="ECO:0000256" key="1">
    <source>
        <dbReference type="SAM" id="MobiDB-lite"/>
    </source>
</evidence>
<dbReference type="InterPro" id="IPR001584">
    <property type="entry name" value="Integrase_cat-core"/>
</dbReference>
<dbReference type="SUPFAM" id="SSF53098">
    <property type="entry name" value="Ribonuclease H-like"/>
    <property type="match status" value="1"/>
</dbReference>
<dbReference type="EMBL" id="CP071696">
    <property type="protein sequence ID" value="QTX06149.1"/>
    <property type="molecule type" value="Genomic_DNA"/>
</dbReference>
<proteinExistence type="predicted"/>
<dbReference type="NCBIfam" id="NF033516">
    <property type="entry name" value="transpos_IS3"/>
    <property type="match status" value="1"/>
</dbReference>